<keyword evidence="4" id="KW-1133">Transmembrane helix</keyword>
<keyword evidence="4" id="KW-0472">Membrane</keyword>
<dbReference type="InterPro" id="IPR043147">
    <property type="entry name" value="Penicillin_amidase_A-knob"/>
</dbReference>
<dbReference type="RefSeq" id="WP_344692312.1">
    <property type="nucleotide sequence ID" value="NZ_BAABBF010000002.1"/>
</dbReference>
<dbReference type="InterPro" id="IPR029055">
    <property type="entry name" value="Ntn_hydrolases_N"/>
</dbReference>
<gene>
    <name evidence="5" type="ORF">GCM10022268_10310</name>
</gene>
<proteinExistence type="inferred from homology"/>
<dbReference type="PANTHER" id="PTHR34218:SF4">
    <property type="entry name" value="ACYL-HOMOSERINE LACTONE ACYLASE QUIP"/>
    <property type="match status" value="1"/>
</dbReference>
<organism evidence="5 6">
    <name type="scientific">Sphingomonas cynarae</name>
    <dbReference type="NCBI Taxonomy" id="930197"/>
    <lineage>
        <taxon>Bacteria</taxon>
        <taxon>Pseudomonadati</taxon>
        <taxon>Pseudomonadota</taxon>
        <taxon>Alphaproteobacteria</taxon>
        <taxon>Sphingomonadales</taxon>
        <taxon>Sphingomonadaceae</taxon>
        <taxon>Sphingomonas</taxon>
    </lineage>
</organism>
<dbReference type="CDD" id="cd03747">
    <property type="entry name" value="Ntn_PGA_like"/>
    <property type="match status" value="1"/>
</dbReference>
<accession>A0ABP7DEF5</accession>
<sequence>MRRIARTAGWIGIVAAVPVVLVAVLLAWHLYGARPWLDGAVTGAAVAGPVTIARDAAGVPTITAATRGDASYALGYLHGQERFFQMDTLRRSSAGGLSALLGDVTAWRDRRVLAHRFRHRAGIMLARLSPAERAMLRRYAAGVNRGLADLSATPFEYLLLRRRPLPWQAEDTILTVLSMYLDLQSPLPDQEMLRARAERRGGDGLATLLYSPATPLDAPIDGSRLPLPQLPVRLTPMPVVAAQAVAADIPVPGSNNWAVAGRLSSSGGALVANDMHLGIGVPGPWYRARIVVRPAGATQATLDVTGVTLPGNPTIVAGSNGHIAWGFTNSYIDTADAVVLDPVPGRAGWYRTPQGPRPIRRIEERLCIRDDCRPITVEETVWGPVVATDAQGRRLAMRWTADDDDAVAIAPSFAMERAGSVVAAITVAHRARMPQQNLMVGDRAGRIGWTIIGQVPARFGFDGRTATSWADGTRGWRGTVPAATVPVVVDPSGGRLWTANTRVVGGAAYAMLGDGGYDNGARATRIRDRLFAQARFEPHDFLSIQLDVGSLRNRWWRDLMLRELKARSGDKRLHGMIAPVAAWNGQADTGSAGQRLITAFRAVVIADAYGRYMGGAPTWRGSYAVPAAEGAMRRLLEARPAVLVPPGHAGWRSFIDAALTDVAKAVDEQADGRPDRFLWGAVSSADVRHPLARAIPLLGRLTDPADRAVPGDAGTVRAQRPGFGASERFAVSPGHEAEGLFHMPGGQSGNPVSPYYLAGHDDWLAGRPRPFLPGPTRWTLRLVP</sequence>
<dbReference type="PIRSF" id="PIRSF001227">
    <property type="entry name" value="Pen_acylase"/>
    <property type="match status" value="1"/>
</dbReference>
<dbReference type="Gene3D" id="1.10.439.10">
    <property type="entry name" value="Penicillin Amidohydrolase, domain 1"/>
    <property type="match status" value="1"/>
</dbReference>
<evidence type="ECO:0000313" key="5">
    <source>
        <dbReference type="EMBL" id="GAA3702500.1"/>
    </source>
</evidence>
<dbReference type="SUPFAM" id="SSF56235">
    <property type="entry name" value="N-terminal nucleophile aminohydrolases (Ntn hydrolases)"/>
    <property type="match status" value="1"/>
</dbReference>
<dbReference type="Gene3D" id="2.30.120.10">
    <property type="match status" value="1"/>
</dbReference>
<keyword evidence="6" id="KW-1185">Reference proteome</keyword>
<keyword evidence="2" id="KW-0378">Hydrolase</keyword>
<dbReference type="PANTHER" id="PTHR34218">
    <property type="entry name" value="PEPTIDASE S45 PENICILLIN AMIDASE"/>
    <property type="match status" value="1"/>
</dbReference>
<keyword evidence="4" id="KW-0812">Transmembrane</keyword>
<protein>
    <submittedName>
        <fullName evidence="5">Penicillin acylase family protein</fullName>
    </submittedName>
</protein>
<name>A0ABP7DEF5_9SPHN</name>
<dbReference type="InterPro" id="IPR043146">
    <property type="entry name" value="Penicillin_amidase_N_B-knob"/>
</dbReference>
<evidence type="ECO:0000256" key="2">
    <source>
        <dbReference type="ARBA" id="ARBA00022801"/>
    </source>
</evidence>
<evidence type="ECO:0000256" key="1">
    <source>
        <dbReference type="ARBA" id="ARBA00006586"/>
    </source>
</evidence>
<dbReference type="Pfam" id="PF01804">
    <property type="entry name" value="Penicil_amidase"/>
    <property type="match status" value="1"/>
</dbReference>
<evidence type="ECO:0000313" key="6">
    <source>
        <dbReference type="Proteomes" id="UP001500523"/>
    </source>
</evidence>
<dbReference type="InterPro" id="IPR023343">
    <property type="entry name" value="Penicillin_amidase_dom1"/>
</dbReference>
<dbReference type="EMBL" id="BAABBF010000002">
    <property type="protein sequence ID" value="GAA3702500.1"/>
    <property type="molecule type" value="Genomic_DNA"/>
</dbReference>
<evidence type="ECO:0000256" key="3">
    <source>
        <dbReference type="ARBA" id="ARBA00023145"/>
    </source>
</evidence>
<dbReference type="InterPro" id="IPR002692">
    <property type="entry name" value="S45"/>
</dbReference>
<evidence type="ECO:0000256" key="4">
    <source>
        <dbReference type="SAM" id="Phobius"/>
    </source>
</evidence>
<dbReference type="InterPro" id="IPR014395">
    <property type="entry name" value="Pen/GL7ACA/AHL_acylase"/>
</dbReference>
<keyword evidence="3" id="KW-0865">Zymogen</keyword>
<comment type="similarity">
    <text evidence="1">Belongs to the peptidase S45 family.</text>
</comment>
<dbReference type="Proteomes" id="UP001500523">
    <property type="component" value="Unassembled WGS sequence"/>
</dbReference>
<dbReference type="Gene3D" id="1.10.1400.10">
    <property type="match status" value="1"/>
</dbReference>
<reference evidence="6" key="1">
    <citation type="journal article" date="2019" name="Int. J. Syst. Evol. Microbiol.">
        <title>The Global Catalogue of Microorganisms (GCM) 10K type strain sequencing project: providing services to taxonomists for standard genome sequencing and annotation.</title>
        <authorList>
            <consortium name="The Broad Institute Genomics Platform"/>
            <consortium name="The Broad Institute Genome Sequencing Center for Infectious Disease"/>
            <person name="Wu L."/>
            <person name="Ma J."/>
        </authorList>
    </citation>
    <scope>NUCLEOTIDE SEQUENCE [LARGE SCALE GENOMIC DNA]</scope>
    <source>
        <strain evidence="6">JCM 17498</strain>
    </source>
</reference>
<feature type="transmembrane region" description="Helical" evidence="4">
    <location>
        <begin position="7"/>
        <end position="31"/>
    </location>
</feature>
<comment type="caution">
    <text evidence="5">The sequence shown here is derived from an EMBL/GenBank/DDBJ whole genome shotgun (WGS) entry which is preliminary data.</text>
</comment>
<dbReference type="Gene3D" id="3.60.20.10">
    <property type="entry name" value="Glutamine Phosphoribosylpyrophosphate, subunit 1, domain 1"/>
    <property type="match status" value="1"/>
</dbReference>